<dbReference type="Proteomes" id="UP000264840">
    <property type="component" value="Unplaced"/>
</dbReference>
<evidence type="ECO:0000313" key="6">
    <source>
        <dbReference type="Ensembl" id="ENSHBUP00000019455.1"/>
    </source>
</evidence>
<sequence>KLTREHSQQHECDNHKPMPRSLIWCPKGRLTVVLVLATLIAAFGSSFQYGYNVSVVNSPSQFMQQFYNTTYMERYHSPMEENVLTLLWSLSVSMFPLGGFFGLMKNLCGEPWSAVPCGPSSSPPSFTFRT</sequence>
<dbReference type="GO" id="GO:0005886">
    <property type="term" value="C:plasma membrane"/>
    <property type="evidence" value="ECO:0007669"/>
    <property type="project" value="TreeGrafter"/>
</dbReference>
<evidence type="ECO:0000256" key="1">
    <source>
        <dbReference type="ARBA" id="ARBA00004141"/>
    </source>
</evidence>
<reference evidence="6" key="1">
    <citation type="submission" date="2025-08" db="UniProtKB">
        <authorList>
            <consortium name="Ensembl"/>
        </authorList>
    </citation>
    <scope>IDENTIFICATION</scope>
</reference>
<dbReference type="InterPro" id="IPR005828">
    <property type="entry name" value="MFS_sugar_transport-like"/>
</dbReference>
<dbReference type="STRING" id="8153.ENSHBUP00000019455"/>
<evidence type="ECO:0000313" key="7">
    <source>
        <dbReference type="Proteomes" id="UP000264840"/>
    </source>
</evidence>
<evidence type="ECO:0000256" key="4">
    <source>
        <dbReference type="ARBA" id="ARBA00023136"/>
    </source>
</evidence>
<accession>A0A3Q2W4I1</accession>
<name>A0A3Q2W4I1_HAPBU</name>
<dbReference type="OMA" id="VIIKCAV"/>
<dbReference type="GO" id="GO:0055056">
    <property type="term" value="F:D-glucose transmembrane transporter activity"/>
    <property type="evidence" value="ECO:0007669"/>
    <property type="project" value="TreeGrafter"/>
</dbReference>
<dbReference type="GO" id="GO:0046323">
    <property type="term" value="P:D-glucose import"/>
    <property type="evidence" value="ECO:0007669"/>
    <property type="project" value="TreeGrafter"/>
</dbReference>
<keyword evidence="7" id="KW-1185">Reference proteome</keyword>
<dbReference type="Gene3D" id="1.20.1250.20">
    <property type="entry name" value="MFS general substrate transporter like domains"/>
    <property type="match status" value="1"/>
</dbReference>
<evidence type="ECO:0000256" key="5">
    <source>
        <dbReference type="SAM" id="Phobius"/>
    </source>
</evidence>
<dbReference type="PANTHER" id="PTHR23503">
    <property type="entry name" value="SOLUTE CARRIER FAMILY 2"/>
    <property type="match status" value="1"/>
</dbReference>
<keyword evidence="4 5" id="KW-0472">Membrane</keyword>
<dbReference type="PANTHER" id="PTHR23503:SF32">
    <property type="entry name" value="SOLUTE CARRIER FAMILY 2, FACILITATED GLUCOSE TRANSPORTER MEMBER 5"/>
    <property type="match status" value="1"/>
</dbReference>
<dbReference type="GO" id="GO:0070837">
    <property type="term" value="P:dehydroascorbic acid transport"/>
    <property type="evidence" value="ECO:0007669"/>
    <property type="project" value="TreeGrafter"/>
</dbReference>
<comment type="subcellular location">
    <subcellularLocation>
        <location evidence="1">Membrane</location>
        <topology evidence="1">Multi-pass membrane protein</topology>
    </subcellularLocation>
</comment>
<reference evidence="6" key="2">
    <citation type="submission" date="2025-09" db="UniProtKB">
        <authorList>
            <consortium name="Ensembl"/>
        </authorList>
    </citation>
    <scope>IDENTIFICATION</scope>
</reference>
<organism evidence="6 7">
    <name type="scientific">Haplochromis burtoni</name>
    <name type="common">Burton's mouthbrooder</name>
    <name type="synonym">Chromis burtoni</name>
    <dbReference type="NCBI Taxonomy" id="8153"/>
    <lineage>
        <taxon>Eukaryota</taxon>
        <taxon>Metazoa</taxon>
        <taxon>Chordata</taxon>
        <taxon>Craniata</taxon>
        <taxon>Vertebrata</taxon>
        <taxon>Euteleostomi</taxon>
        <taxon>Actinopterygii</taxon>
        <taxon>Neopterygii</taxon>
        <taxon>Teleostei</taxon>
        <taxon>Neoteleostei</taxon>
        <taxon>Acanthomorphata</taxon>
        <taxon>Ovalentaria</taxon>
        <taxon>Cichlomorphae</taxon>
        <taxon>Cichliformes</taxon>
        <taxon>Cichlidae</taxon>
        <taxon>African cichlids</taxon>
        <taxon>Pseudocrenilabrinae</taxon>
        <taxon>Haplochromini</taxon>
        <taxon>Haplochromis</taxon>
    </lineage>
</organism>
<evidence type="ECO:0008006" key="8">
    <source>
        <dbReference type="Google" id="ProtNLM"/>
    </source>
</evidence>
<dbReference type="Pfam" id="PF00083">
    <property type="entry name" value="Sugar_tr"/>
    <property type="match status" value="1"/>
</dbReference>
<keyword evidence="3 5" id="KW-1133">Transmembrane helix</keyword>
<dbReference type="InterPro" id="IPR036259">
    <property type="entry name" value="MFS_trans_sf"/>
</dbReference>
<dbReference type="Ensembl" id="ENSHBUT00000028799.1">
    <property type="protein sequence ID" value="ENSHBUP00000019455.1"/>
    <property type="gene ID" value="ENSHBUG00000021629.1"/>
</dbReference>
<evidence type="ECO:0000256" key="2">
    <source>
        <dbReference type="ARBA" id="ARBA00022692"/>
    </source>
</evidence>
<dbReference type="InterPro" id="IPR045263">
    <property type="entry name" value="GLUT"/>
</dbReference>
<protein>
    <recommendedName>
        <fullName evidence="8">Major facilitator superfamily (MFS) profile domain-containing protein</fullName>
    </recommendedName>
</protein>
<dbReference type="GeneTree" id="ENSGT00940000156846"/>
<feature type="transmembrane region" description="Helical" evidence="5">
    <location>
        <begin position="30"/>
        <end position="51"/>
    </location>
</feature>
<feature type="transmembrane region" description="Helical" evidence="5">
    <location>
        <begin position="83"/>
        <end position="103"/>
    </location>
</feature>
<evidence type="ECO:0000256" key="3">
    <source>
        <dbReference type="ARBA" id="ARBA00022989"/>
    </source>
</evidence>
<dbReference type="AlphaFoldDB" id="A0A3Q2W4I1"/>
<proteinExistence type="predicted"/>
<keyword evidence="2 5" id="KW-0812">Transmembrane</keyword>